<evidence type="ECO:0000256" key="2">
    <source>
        <dbReference type="ARBA" id="ARBA00022723"/>
    </source>
</evidence>
<feature type="domain" description="EF-hand" evidence="4">
    <location>
        <begin position="67"/>
        <end position="102"/>
    </location>
</feature>
<evidence type="ECO:0000313" key="6">
    <source>
        <dbReference type="Proteomes" id="UP000276834"/>
    </source>
</evidence>
<dbReference type="GO" id="GO:0043542">
    <property type="term" value="P:endothelial cell migration"/>
    <property type="evidence" value="ECO:0007669"/>
    <property type="project" value="TreeGrafter"/>
</dbReference>
<dbReference type="Pfam" id="PF01023">
    <property type="entry name" value="S_100"/>
    <property type="match status" value="1"/>
</dbReference>
<dbReference type="PROSITE" id="PS50222">
    <property type="entry name" value="EF_HAND_2"/>
    <property type="match status" value="1"/>
</dbReference>
<dbReference type="GO" id="GO:0005737">
    <property type="term" value="C:cytoplasm"/>
    <property type="evidence" value="ECO:0007669"/>
    <property type="project" value="TreeGrafter"/>
</dbReference>
<dbReference type="AlphaFoldDB" id="A0A3L8RUE0"/>
<dbReference type="PANTHER" id="PTHR11639:SF134">
    <property type="entry name" value="PROTEIN S100-A1-RELATED"/>
    <property type="match status" value="1"/>
</dbReference>
<evidence type="ECO:0000256" key="1">
    <source>
        <dbReference type="ARBA" id="ARBA00007323"/>
    </source>
</evidence>
<dbReference type="PROSITE" id="PS00018">
    <property type="entry name" value="EF_HAND_1"/>
    <property type="match status" value="1"/>
</dbReference>
<dbReference type="OrthoDB" id="26525at2759"/>
<keyword evidence="2" id="KW-0479">Metal-binding</keyword>
<evidence type="ECO:0000256" key="3">
    <source>
        <dbReference type="ARBA" id="ARBA00022837"/>
    </source>
</evidence>
<dbReference type="PANTHER" id="PTHR11639">
    <property type="entry name" value="S100 CALCIUM-BINDING PROTEIN"/>
    <property type="match status" value="1"/>
</dbReference>
<evidence type="ECO:0000259" key="4">
    <source>
        <dbReference type="PROSITE" id="PS50222"/>
    </source>
</evidence>
<dbReference type="Gene3D" id="1.10.238.10">
    <property type="entry name" value="EF-hand"/>
    <property type="match status" value="1"/>
</dbReference>
<dbReference type="GO" id="GO:0048306">
    <property type="term" value="F:calcium-dependent protein binding"/>
    <property type="evidence" value="ECO:0007669"/>
    <property type="project" value="TreeGrafter"/>
</dbReference>
<reference evidence="5 6" key="1">
    <citation type="journal article" date="2018" name="Proc. R. Soc. B">
        <title>A non-coding region near Follistatin controls head colour polymorphism in the Gouldian finch.</title>
        <authorList>
            <person name="Toomey M.B."/>
            <person name="Marques C.I."/>
            <person name="Andrade P."/>
            <person name="Araujo P.M."/>
            <person name="Sabatino S."/>
            <person name="Gazda M.A."/>
            <person name="Afonso S."/>
            <person name="Lopes R.J."/>
            <person name="Corbo J.C."/>
            <person name="Carneiro M."/>
        </authorList>
    </citation>
    <scope>NUCLEOTIDE SEQUENCE [LARGE SCALE GENOMIC DNA]</scope>
    <source>
        <strain evidence="5">Red01</strain>
        <tissue evidence="5">Muscle</tissue>
    </source>
</reference>
<comment type="similarity">
    <text evidence="1">Belongs to the S-100 family.</text>
</comment>
<evidence type="ECO:0000313" key="5">
    <source>
        <dbReference type="EMBL" id="RLV84403.1"/>
    </source>
</evidence>
<dbReference type="EMBL" id="QUSF01000277">
    <property type="protein sequence ID" value="RLV84403.1"/>
    <property type="molecule type" value="Genomic_DNA"/>
</dbReference>
<dbReference type="SMART" id="SM01394">
    <property type="entry name" value="S_100"/>
    <property type="match status" value="1"/>
</dbReference>
<proteinExistence type="inferred from homology"/>
<accession>A0A3L8RUE0</accession>
<dbReference type="Proteomes" id="UP000276834">
    <property type="component" value="Unassembled WGS sequence"/>
</dbReference>
<gene>
    <name evidence="5" type="ORF">DV515_00016273</name>
</gene>
<dbReference type="GO" id="GO:0005509">
    <property type="term" value="F:calcium ion binding"/>
    <property type="evidence" value="ECO:0007669"/>
    <property type="project" value="InterPro"/>
</dbReference>
<name>A0A3L8RUE0_CHLGU</name>
<dbReference type="GO" id="GO:0070062">
    <property type="term" value="C:extracellular exosome"/>
    <property type="evidence" value="ECO:0007669"/>
    <property type="project" value="TreeGrafter"/>
</dbReference>
<dbReference type="InterPro" id="IPR002048">
    <property type="entry name" value="EF_hand_dom"/>
</dbReference>
<protein>
    <recommendedName>
        <fullName evidence="4">EF-hand domain-containing protein</fullName>
    </recommendedName>
</protein>
<dbReference type="InterPro" id="IPR011992">
    <property type="entry name" value="EF-hand-dom_pair"/>
</dbReference>
<sequence length="118" mass="13329">MSTSTHSHAGSRQLPGNCTMEKALKIVVDVFHQYSIRKGQIDLLNLNDFRTLLTEQALSFLGTCNRNQAGYLDKLFQETDLNKDKELSFEEFTIVLSKLADDAHRISHGSDRCGPDRD</sequence>
<dbReference type="SUPFAM" id="SSF47473">
    <property type="entry name" value="EF-hand"/>
    <property type="match status" value="1"/>
</dbReference>
<dbReference type="InterPro" id="IPR018247">
    <property type="entry name" value="EF_Hand_1_Ca_BS"/>
</dbReference>
<dbReference type="InterPro" id="IPR013787">
    <property type="entry name" value="S100_Ca-bd_sub"/>
</dbReference>
<organism evidence="5 6">
    <name type="scientific">Chloebia gouldiae</name>
    <name type="common">Gouldian finch</name>
    <name type="synonym">Erythrura gouldiae</name>
    <dbReference type="NCBI Taxonomy" id="44316"/>
    <lineage>
        <taxon>Eukaryota</taxon>
        <taxon>Metazoa</taxon>
        <taxon>Chordata</taxon>
        <taxon>Craniata</taxon>
        <taxon>Vertebrata</taxon>
        <taxon>Euteleostomi</taxon>
        <taxon>Archelosauria</taxon>
        <taxon>Archosauria</taxon>
        <taxon>Dinosauria</taxon>
        <taxon>Saurischia</taxon>
        <taxon>Theropoda</taxon>
        <taxon>Coelurosauria</taxon>
        <taxon>Aves</taxon>
        <taxon>Neognathae</taxon>
        <taxon>Neoaves</taxon>
        <taxon>Telluraves</taxon>
        <taxon>Australaves</taxon>
        <taxon>Passeriformes</taxon>
        <taxon>Passeroidea</taxon>
        <taxon>Passeridae</taxon>
        <taxon>Chloebia</taxon>
    </lineage>
</organism>
<keyword evidence="3" id="KW-0106">Calcium</keyword>
<keyword evidence="6" id="KW-1185">Reference proteome</keyword>
<comment type="caution">
    <text evidence="5">The sequence shown here is derived from an EMBL/GenBank/DDBJ whole genome shotgun (WGS) entry which is preliminary data.</text>
</comment>